<protein>
    <submittedName>
        <fullName evidence="1">Uncharacterized protein</fullName>
    </submittedName>
</protein>
<organism evidence="1 2">
    <name type="scientific">Holotrichia oblita</name>
    <name type="common">Chafer beetle</name>
    <dbReference type="NCBI Taxonomy" id="644536"/>
    <lineage>
        <taxon>Eukaryota</taxon>
        <taxon>Metazoa</taxon>
        <taxon>Ecdysozoa</taxon>
        <taxon>Arthropoda</taxon>
        <taxon>Hexapoda</taxon>
        <taxon>Insecta</taxon>
        <taxon>Pterygota</taxon>
        <taxon>Neoptera</taxon>
        <taxon>Endopterygota</taxon>
        <taxon>Coleoptera</taxon>
        <taxon>Polyphaga</taxon>
        <taxon>Scarabaeiformia</taxon>
        <taxon>Scarabaeidae</taxon>
        <taxon>Melolonthinae</taxon>
        <taxon>Holotrichia</taxon>
    </lineage>
</organism>
<evidence type="ECO:0000313" key="1">
    <source>
        <dbReference type="EMBL" id="KAI4458235.1"/>
    </source>
</evidence>
<reference evidence="1" key="1">
    <citation type="submission" date="2022-04" db="EMBL/GenBank/DDBJ databases">
        <title>Chromosome-scale genome assembly of Holotrichia oblita Faldermann.</title>
        <authorList>
            <person name="Rongchong L."/>
        </authorList>
    </citation>
    <scope>NUCLEOTIDE SEQUENCE</scope>
    <source>
        <strain evidence="1">81SQS9</strain>
    </source>
</reference>
<dbReference type="EMBL" id="CM043021">
    <property type="protein sequence ID" value="KAI4458235.1"/>
    <property type="molecule type" value="Genomic_DNA"/>
</dbReference>
<name>A0ACB9SU22_HOLOL</name>
<comment type="caution">
    <text evidence="1">The sequence shown here is derived from an EMBL/GenBank/DDBJ whole genome shotgun (WGS) entry which is preliminary data.</text>
</comment>
<keyword evidence="2" id="KW-1185">Reference proteome</keyword>
<dbReference type="Proteomes" id="UP001056778">
    <property type="component" value="Chromosome 7"/>
</dbReference>
<gene>
    <name evidence="1" type="ORF">MML48_7g00016656</name>
</gene>
<accession>A0ACB9SU22</accession>
<evidence type="ECO:0000313" key="2">
    <source>
        <dbReference type="Proteomes" id="UP001056778"/>
    </source>
</evidence>
<proteinExistence type="predicted"/>
<sequence length="281" mass="30381">MTSALCSVSQRDRVAYFPARKSFKAVLSGGNLMQQQQLAAQLASHGGTARQPPLSPTPNTSDSDSDISLGAHSPPISSPGPLRFGASSPTPITTFRFGPHSPGPMPAQFRFANHTPPAFRLDRQSSPNFRLDRKLSPESPINVETTTSTFQSRLPNMSPINVDSNSEYRGDKDSPIRVDNSPPQTSLQHSPPMNLRISDNLRMNHDLNMRIQPEAPLPLRLGNASQLSTPLRIQVSNTSASPQTNIHVGNAPHSGIVRIAPSSSPSNASLLHRPFSPPRLT</sequence>